<reference evidence="1 2" key="1">
    <citation type="submission" date="2019-12" db="EMBL/GenBank/DDBJ databases">
        <authorList>
            <person name="Kim Y.S."/>
        </authorList>
    </citation>
    <scope>NUCLEOTIDE SEQUENCE [LARGE SCALE GENOMIC DNA]</scope>
    <source>
        <strain evidence="1 2">GA093</strain>
    </source>
</reference>
<dbReference type="AlphaFoldDB" id="A0A6I4NIA2"/>
<protein>
    <submittedName>
        <fullName evidence="1">Uncharacterized protein</fullName>
    </submittedName>
</protein>
<dbReference type="Proteomes" id="UP000471501">
    <property type="component" value="Unassembled WGS sequence"/>
</dbReference>
<name>A0A6I4NIA2_9FLAO</name>
<sequence>MEKKIYLLLIFIACCSTIKAQESTDLDLLRAPISPASNLLGFAQSEIDKPTDVSDFMASIQSATNAYTTLPSNYAIDLAPFWLLRNKVNMGDISTVGLEKSSGKNVLKQTLVLSIAIKNPDSIAAGFNHNSTYAGLGFRFSIYRGDYDFTTKQKLHQIAELQKLKLSFIDKKADSIYDNLPTEINELKEKRKRIFTDFDSNDESADNIALGELLYKKQSKLDSIISIKIEELFNSGEKSEDSKTIDDKIKKLASEFQLARVGFSWEVSGGVSNEFRQKNFNNSKLYNAGLWTTLGYTWEKSGALLGILRYLYNPDKIFALDDLTNEIKNISTFDTGLRYIVGGPQSKFNGSLEAVYRSVLNKDTYDSSWRLMLNLDYAVLKNQKLTFSFGRNYDGTTNDDNNLIATLGTVFGFGNKR</sequence>
<evidence type="ECO:0000313" key="1">
    <source>
        <dbReference type="EMBL" id="MWB93901.1"/>
    </source>
</evidence>
<evidence type="ECO:0000313" key="2">
    <source>
        <dbReference type="Proteomes" id="UP000471501"/>
    </source>
</evidence>
<proteinExistence type="predicted"/>
<comment type="caution">
    <text evidence="1">The sequence shown here is derived from an EMBL/GenBank/DDBJ whole genome shotgun (WGS) entry which is preliminary data.</text>
</comment>
<dbReference type="EMBL" id="WSTB01000002">
    <property type="protein sequence ID" value="MWB93901.1"/>
    <property type="molecule type" value="Genomic_DNA"/>
</dbReference>
<dbReference type="RefSeq" id="WP_160373816.1">
    <property type="nucleotide sequence ID" value="NZ_WSTB01000002.1"/>
</dbReference>
<keyword evidence="2" id="KW-1185">Reference proteome</keyword>
<gene>
    <name evidence="1" type="ORF">GON26_05975</name>
</gene>
<accession>A0A6I4NIA2</accession>
<organism evidence="1 2">
    <name type="scientific">Flavobacterium hydrocarbonoxydans</name>
    <dbReference type="NCBI Taxonomy" id="2683249"/>
    <lineage>
        <taxon>Bacteria</taxon>
        <taxon>Pseudomonadati</taxon>
        <taxon>Bacteroidota</taxon>
        <taxon>Flavobacteriia</taxon>
        <taxon>Flavobacteriales</taxon>
        <taxon>Flavobacteriaceae</taxon>
        <taxon>Flavobacterium</taxon>
    </lineage>
</organism>